<dbReference type="InterPro" id="IPR010065">
    <property type="entry name" value="AA_ABC_transptr_permease_3TM"/>
</dbReference>
<feature type="transmembrane region" description="Helical" evidence="9">
    <location>
        <begin position="104"/>
        <end position="126"/>
    </location>
</feature>
<evidence type="ECO:0000256" key="8">
    <source>
        <dbReference type="ARBA" id="ARBA00023136"/>
    </source>
</evidence>
<evidence type="ECO:0000256" key="6">
    <source>
        <dbReference type="ARBA" id="ARBA00022970"/>
    </source>
</evidence>
<dbReference type="Gene3D" id="1.10.3720.10">
    <property type="entry name" value="MetI-like"/>
    <property type="match status" value="1"/>
</dbReference>
<evidence type="ECO:0000256" key="3">
    <source>
        <dbReference type="ARBA" id="ARBA00022448"/>
    </source>
</evidence>
<accession>A0A7W8EJD5</accession>
<dbReference type="PROSITE" id="PS50928">
    <property type="entry name" value="ABC_TM1"/>
    <property type="match status" value="1"/>
</dbReference>
<feature type="transmembrane region" description="Helical" evidence="9">
    <location>
        <begin position="228"/>
        <end position="246"/>
    </location>
</feature>
<keyword evidence="5 9" id="KW-0812">Transmembrane</keyword>
<dbReference type="CDD" id="cd06261">
    <property type="entry name" value="TM_PBP2"/>
    <property type="match status" value="1"/>
</dbReference>
<evidence type="ECO:0000313" key="12">
    <source>
        <dbReference type="Proteomes" id="UP000568380"/>
    </source>
</evidence>
<gene>
    <name evidence="11" type="ORF">HNR40_007044</name>
</gene>
<comment type="caution">
    <text evidence="11">The sequence shown here is derived from an EMBL/GenBank/DDBJ whole genome shotgun (WGS) entry which is preliminary data.</text>
</comment>
<name>A0A7W8EJD5_9ACTN</name>
<proteinExistence type="inferred from homology"/>
<evidence type="ECO:0000256" key="4">
    <source>
        <dbReference type="ARBA" id="ARBA00022475"/>
    </source>
</evidence>
<dbReference type="FunFam" id="1.10.3720.10:FF:000006">
    <property type="entry name" value="Glutamate/aspartate ABC transporter, permease protein GltK"/>
    <property type="match status" value="1"/>
</dbReference>
<organism evidence="11 12">
    <name type="scientific">Nonomuraea endophytica</name>
    <dbReference type="NCBI Taxonomy" id="714136"/>
    <lineage>
        <taxon>Bacteria</taxon>
        <taxon>Bacillati</taxon>
        <taxon>Actinomycetota</taxon>
        <taxon>Actinomycetes</taxon>
        <taxon>Streptosporangiales</taxon>
        <taxon>Streptosporangiaceae</taxon>
        <taxon>Nonomuraea</taxon>
    </lineage>
</organism>
<dbReference type="Proteomes" id="UP000568380">
    <property type="component" value="Unassembled WGS sequence"/>
</dbReference>
<dbReference type="InterPro" id="IPR043429">
    <property type="entry name" value="ArtM/GltK/GlnP/TcyL/YhdX-like"/>
</dbReference>
<reference evidence="11 12" key="1">
    <citation type="submission" date="2020-08" db="EMBL/GenBank/DDBJ databases">
        <title>Genomic Encyclopedia of Type Strains, Phase IV (KMG-IV): sequencing the most valuable type-strain genomes for metagenomic binning, comparative biology and taxonomic classification.</title>
        <authorList>
            <person name="Goeker M."/>
        </authorList>
    </citation>
    <scope>NUCLEOTIDE SEQUENCE [LARGE SCALE GENOMIC DNA]</scope>
    <source>
        <strain evidence="11 12">DSM 45385</strain>
    </source>
</reference>
<evidence type="ECO:0000313" key="11">
    <source>
        <dbReference type="EMBL" id="MBB5081549.1"/>
    </source>
</evidence>
<dbReference type="PANTHER" id="PTHR30614">
    <property type="entry name" value="MEMBRANE COMPONENT OF AMINO ACID ABC TRANSPORTER"/>
    <property type="match status" value="1"/>
</dbReference>
<dbReference type="InterPro" id="IPR000515">
    <property type="entry name" value="MetI-like"/>
</dbReference>
<dbReference type="EMBL" id="JACHIN010000011">
    <property type="protein sequence ID" value="MBB5081549.1"/>
    <property type="molecule type" value="Genomic_DNA"/>
</dbReference>
<dbReference type="GO" id="GO:0022857">
    <property type="term" value="F:transmembrane transporter activity"/>
    <property type="evidence" value="ECO:0007669"/>
    <property type="project" value="InterPro"/>
</dbReference>
<keyword evidence="6" id="KW-0029">Amino-acid transport</keyword>
<feature type="transmembrane region" description="Helical" evidence="9">
    <location>
        <begin position="27"/>
        <end position="45"/>
    </location>
</feature>
<keyword evidence="12" id="KW-1185">Reference proteome</keyword>
<evidence type="ECO:0000256" key="7">
    <source>
        <dbReference type="ARBA" id="ARBA00022989"/>
    </source>
</evidence>
<dbReference type="GO" id="GO:0006865">
    <property type="term" value="P:amino acid transport"/>
    <property type="evidence" value="ECO:0007669"/>
    <property type="project" value="UniProtKB-KW"/>
</dbReference>
<evidence type="ECO:0000256" key="1">
    <source>
        <dbReference type="ARBA" id="ARBA00004651"/>
    </source>
</evidence>
<comment type="similarity">
    <text evidence="2">Belongs to the binding-protein-dependent transport system permease family. HisMQ subfamily.</text>
</comment>
<keyword evidence="7 9" id="KW-1133">Transmembrane helix</keyword>
<protein>
    <submittedName>
        <fullName evidence="11">Polar amino acid transport system permease protein</fullName>
    </submittedName>
</protein>
<dbReference type="InterPro" id="IPR035906">
    <property type="entry name" value="MetI-like_sf"/>
</dbReference>
<feature type="transmembrane region" description="Helical" evidence="9">
    <location>
        <begin position="146"/>
        <end position="165"/>
    </location>
</feature>
<dbReference type="AlphaFoldDB" id="A0A7W8EJD5"/>
<keyword evidence="3 9" id="KW-0813">Transport</keyword>
<feature type="transmembrane region" description="Helical" evidence="9">
    <location>
        <begin position="65"/>
        <end position="92"/>
    </location>
</feature>
<dbReference type="Pfam" id="PF00528">
    <property type="entry name" value="BPD_transp_1"/>
    <property type="match status" value="1"/>
</dbReference>
<comment type="subcellular location">
    <subcellularLocation>
        <location evidence="1 9">Cell membrane</location>
        <topology evidence="1 9">Multi-pass membrane protein</topology>
    </subcellularLocation>
</comment>
<evidence type="ECO:0000256" key="5">
    <source>
        <dbReference type="ARBA" id="ARBA00022692"/>
    </source>
</evidence>
<evidence type="ECO:0000259" key="10">
    <source>
        <dbReference type="PROSITE" id="PS50928"/>
    </source>
</evidence>
<feature type="domain" description="ABC transmembrane type-1" evidence="10">
    <location>
        <begin position="68"/>
        <end position="274"/>
    </location>
</feature>
<keyword evidence="4" id="KW-1003">Cell membrane</keyword>
<sequence length="310" mass="34189">MATGTVRTSRRPDADIKAIPVRRPWRWVATAVVLGLLALLLTSMVTNPRYRWEIVARYLLDGSVLNGLLLTLQFTAIAMVLGIALGVLFAVMRSSDNKVLSWTAAAYIWFFRGTPLLVQLIFWFNLSALYPTIQLGLPFGPTFATLDANTLITPFIAGVLGLALNEGAYMAEIVRAGIVSVPKGQLEAASSLGLSKSMTMRRIVLPQAMRVIIPPTGNNTIAMLKTSSLISVLAIPELLYSVQIIYGRNFQTIPLLLVASIWYLLATSILTSVQTRIERRFSPDRDPGASYGSRLRRNLAARRARVKEDR</sequence>
<dbReference type="SUPFAM" id="SSF161098">
    <property type="entry name" value="MetI-like"/>
    <property type="match status" value="1"/>
</dbReference>
<evidence type="ECO:0000256" key="2">
    <source>
        <dbReference type="ARBA" id="ARBA00010072"/>
    </source>
</evidence>
<evidence type="ECO:0000256" key="9">
    <source>
        <dbReference type="RuleBase" id="RU363032"/>
    </source>
</evidence>
<keyword evidence="8 9" id="KW-0472">Membrane</keyword>
<dbReference type="PANTHER" id="PTHR30614:SF20">
    <property type="entry name" value="GLUTAMINE TRANSPORT SYSTEM PERMEASE PROTEIN GLNP"/>
    <property type="match status" value="1"/>
</dbReference>
<feature type="transmembrane region" description="Helical" evidence="9">
    <location>
        <begin position="252"/>
        <end position="273"/>
    </location>
</feature>
<dbReference type="RefSeq" id="WP_184969033.1">
    <property type="nucleotide sequence ID" value="NZ_JACHIN010000011.1"/>
</dbReference>
<dbReference type="GO" id="GO:0043190">
    <property type="term" value="C:ATP-binding cassette (ABC) transporter complex"/>
    <property type="evidence" value="ECO:0007669"/>
    <property type="project" value="InterPro"/>
</dbReference>
<dbReference type="NCBIfam" id="TIGR01726">
    <property type="entry name" value="HEQRo_perm_3TM"/>
    <property type="match status" value="1"/>
</dbReference>